<evidence type="ECO:0000256" key="6">
    <source>
        <dbReference type="ARBA" id="ARBA00022840"/>
    </source>
</evidence>
<dbReference type="GO" id="GO:0043682">
    <property type="term" value="F:P-type divalent copper transporter activity"/>
    <property type="evidence" value="ECO:0007669"/>
    <property type="project" value="TreeGrafter"/>
</dbReference>
<evidence type="ECO:0000256" key="7">
    <source>
        <dbReference type="ARBA" id="ARBA00022967"/>
    </source>
</evidence>
<feature type="transmembrane region" description="Helical" evidence="12">
    <location>
        <begin position="350"/>
        <end position="370"/>
    </location>
</feature>
<keyword evidence="3 12" id="KW-0812">Transmembrane</keyword>
<dbReference type="FunFam" id="2.70.150.10:FF:000002">
    <property type="entry name" value="Copper-transporting ATPase 1, putative"/>
    <property type="match status" value="1"/>
</dbReference>
<gene>
    <name evidence="14" type="ORF">ETD86_00185</name>
</gene>
<dbReference type="Pfam" id="PF00702">
    <property type="entry name" value="Hydrolase"/>
    <property type="match status" value="1"/>
</dbReference>
<evidence type="ECO:0000256" key="8">
    <source>
        <dbReference type="ARBA" id="ARBA00022989"/>
    </source>
</evidence>
<keyword evidence="12" id="KW-1003">Cell membrane</keyword>
<evidence type="ECO:0000313" key="15">
    <source>
        <dbReference type="Proteomes" id="UP000309128"/>
    </source>
</evidence>
<dbReference type="InterPro" id="IPR059000">
    <property type="entry name" value="ATPase_P-type_domA"/>
</dbReference>
<dbReference type="SFLD" id="SFLDS00003">
    <property type="entry name" value="Haloacid_Dehalogenase"/>
    <property type="match status" value="1"/>
</dbReference>
<evidence type="ECO:0000256" key="11">
    <source>
        <dbReference type="ARBA" id="ARBA00074171"/>
    </source>
</evidence>
<dbReference type="Gene3D" id="3.40.50.1000">
    <property type="entry name" value="HAD superfamily/HAD-like"/>
    <property type="match status" value="1"/>
</dbReference>
<keyword evidence="6 12" id="KW-0067">ATP-binding</keyword>
<dbReference type="InterPro" id="IPR023299">
    <property type="entry name" value="ATPase_P-typ_cyto_dom_N"/>
</dbReference>
<dbReference type="GO" id="GO:0005524">
    <property type="term" value="F:ATP binding"/>
    <property type="evidence" value="ECO:0007669"/>
    <property type="project" value="UniProtKB-UniRule"/>
</dbReference>
<dbReference type="SFLD" id="SFLDG00002">
    <property type="entry name" value="C1.7:_P-type_atpase_like"/>
    <property type="match status" value="1"/>
</dbReference>
<dbReference type="Gene3D" id="3.30.70.100">
    <property type="match status" value="1"/>
</dbReference>
<evidence type="ECO:0000256" key="5">
    <source>
        <dbReference type="ARBA" id="ARBA00022741"/>
    </source>
</evidence>
<dbReference type="InterPro" id="IPR027256">
    <property type="entry name" value="P-typ_ATPase_IB"/>
</dbReference>
<dbReference type="NCBIfam" id="TIGR01511">
    <property type="entry name" value="ATPase-IB1_Cu"/>
    <property type="match status" value="1"/>
</dbReference>
<dbReference type="PROSITE" id="PS50846">
    <property type="entry name" value="HMA_2"/>
    <property type="match status" value="1"/>
</dbReference>
<evidence type="ECO:0000256" key="3">
    <source>
        <dbReference type="ARBA" id="ARBA00022692"/>
    </source>
</evidence>
<reference evidence="14 15" key="1">
    <citation type="submission" date="2019-05" db="EMBL/GenBank/DDBJ databases">
        <title>Draft genome sequence of Nonomuraea turkmeniaca DSM 43926.</title>
        <authorList>
            <person name="Saricaoglu S."/>
            <person name="Isik K."/>
        </authorList>
    </citation>
    <scope>NUCLEOTIDE SEQUENCE [LARGE SCALE GENOMIC DNA]</scope>
    <source>
        <strain evidence="14 15">DSM 43926</strain>
    </source>
</reference>
<keyword evidence="7" id="KW-1278">Translocase</keyword>
<keyword evidence="8 12" id="KW-1133">Transmembrane helix</keyword>
<evidence type="ECO:0000256" key="10">
    <source>
        <dbReference type="ARBA" id="ARBA00049360"/>
    </source>
</evidence>
<comment type="similarity">
    <text evidence="2 12">Belongs to the cation transport ATPase (P-type) (TC 3.A.3) family. Type IB subfamily.</text>
</comment>
<dbReference type="InterPro" id="IPR008250">
    <property type="entry name" value="ATPase_P-typ_transduc_dom_A_sf"/>
</dbReference>
<evidence type="ECO:0000256" key="12">
    <source>
        <dbReference type="RuleBase" id="RU362081"/>
    </source>
</evidence>
<evidence type="ECO:0000256" key="1">
    <source>
        <dbReference type="ARBA" id="ARBA00004651"/>
    </source>
</evidence>
<organism evidence="14 15">
    <name type="scientific">Nonomuraea turkmeniaca</name>
    <dbReference type="NCBI Taxonomy" id="103838"/>
    <lineage>
        <taxon>Bacteria</taxon>
        <taxon>Bacillati</taxon>
        <taxon>Actinomycetota</taxon>
        <taxon>Actinomycetes</taxon>
        <taxon>Streptosporangiales</taxon>
        <taxon>Streptosporangiaceae</taxon>
        <taxon>Nonomuraea</taxon>
    </lineage>
</organism>
<dbReference type="AlphaFoldDB" id="A0A5S4GH77"/>
<dbReference type="NCBIfam" id="TIGR01494">
    <property type="entry name" value="ATPase_P-type"/>
    <property type="match status" value="1"/>
</dbReference>
<feature type="transmembrane region" description="Helical" evidence="12">
    <location>
        <begin position="708"/>
        <end position="726"/>
    </location>
</feature>
<keyword evidence="4 12" id="KW-0479">Metal-binding</keyword>
<dbReference type="Gene3D" id="2.70.150.10">
    <property type="entry name" value="Calcium-transporting ATPase, cytoplasmic transduction domain A"/>
    <property type="match status" value="1"/>
</dbReference>
<dbReference type="SUPFAM" id="SSF81653">
    <property type="entry name" value="Calcium ATPase, transduction domain A"/>
    <property type="match status" value="1"/>
</dbReference>
<dbReference type="OrthoDB" id="7059309at2"/>
<dbReference type="InterPro" id="IPR006121">
    <property type="entry name" value="HMA_dom"/>
</dbReference>
<dbReference type="CDD" id="cd02094">
    <property type="entry name" value="P-type_ATPase_Cu-like"/>
    <property type="match status" value="1"/>
</dbReference>
<dbReference type="PRINTS" id="PR00119">
    <property type="entry name" value="CATATPASE"/>
</dbReference>
<dbReference type="Pfam" id="PF00403">
    <property type="entry name" value="HMA"/>
    <property type="match status" value="1"/>
</dbReference>
<feature type="transmembrane region" description="Helical" evidence="12">
    <location>
        <begin position="161"/>
        <end position="181"/>
    </location>
</feature>
<dbReference type="Proteomes" id="UP000309128">
    <property type="component" value="Unassembled WGS sequence"/>
</dbReference>
<dbReference type="GO" id="GO:0005886">
    <property type="term" value="C:plasma membrane"/>
    <property type="evidence" value="ECO:0007669"/>
    <property type="project" value="UniProtKB-SubCell"/>
</dbReference>
<dbReference type="SUPFAM" id="SSF81665">
    <property type="entry name" value="Calcium ATPase, transmembrane domain M"/>
    <property type="match status" value="1"/>
</dbReference>
<comment type="caution">
    <text evidence="14">The sequence shown here is derived from an EMBL/GenBank/DDBJ whole genome shotgun (WGS) entry which is preliminary data.</text>
</comment>
<dbReference type="InterPro" id="IPR001757">
    <property type="entry name" value="P_typ_ATPase"/>
</dbReference>
<dbReference type="InterPro" id="IPR036412">
    <property type="entry name" value="HAD-like_sf"/>
</dbReference>
<keyword evidence="9 12" id="KW-0472">Membrane</keyword>
<dbReference type="RefSeq" id="WP_138664000.1">
    <property type="nucleotide sequence ID" value="NZ_VCKY01000001.1"/>
</dbReference>
<sequence length="732" mass="76110">MSSSLTEERAVELSIGGMTCASCANRIERKLNKLDGVTATVNYATEKAKVTFARSVDPRDLISEVEKAGYTAALPAVEAAEPEPESGDELQSLRNRLVAAVVLAVPVVAMAMVPLLQFTYWQWLSLVLAAPVVVCAGWPFHQAAWTNLRHGAATMDTLISMGTLAALGWSVWALFFGSAGTPGMTHPFELTVQRTDGSGNIYLEAAAGVTAFVLAGRYFEVRAKRRAGAALRALLELGAKDVELADGRRVPVEQLAVGDRFVVRPGEKIATDGVIEEGSSAVDASMLTGESVPVEVGPGDGVTGATVNAGGRLIVRATRVGADTQLAQMATLVEAAQTGKARVQRLADRVSGVFVPIVIALAIGTLGFWLGTGDGVGAAFTAAVAVLIIACPCALGLATLTALLVGTGRGAHLGILIKGPEVLESTRRIDTVVLDKTGTVTEGRMSLVEVHVAEGESREEVLRLAGALEHASEHPIAQAVARAARSDATVEDFANVEGLGVRGIVDGHAMLVGRPTLLEEPPSPELARKLHEARATGRSAVVVGWDGRARAVLVVADVVKPTSKEAVAQLRALGLTPVLLTGDNEAVAKSVAAEVGIDEVIAEVLPADKVDVVKRLQGEGRVVAMVGDGVNDAAALAQADLGLAMGTGTDAAIEASDLTLVRGDLRVAADAIRLSRSTLSTIKGNLFWAFAYNVAALPLAALGLLNPMIAGAAMAFSSVFVVSNSLRLRRFT</sequence>
<dbReference type="SFLD" id="SFLDF00027">
    <property type="entry name" value="p-type_atpase"/>
    <property type="match status" value="1"/>
</dbReference>
<dbReference type="InterPro" id="IPR023214">
    <property type="entry name" value="HAD_sf"/>
</dbReference>
<dbReference type="InterPro" id="IPR018303">
    <property type="entry name" value="ATPase_P-typ_P_site"/>
</dbReference>
<keyword evidence="5 12" id="KW-0547">Nucleotide-binding</keyword>
<feature type="transmembrane region" description="Helical" evidence="12">
    <location>
        <begin position="201"/>
        <end position="219"/>
    </location>
</feature>
<feature type="domain" description="HMA" evidence="13">
    <location>
        <begin position="9"/>
        <end position="73"/>
    </location>
</feature>
<dbReference type="GO" id="GO:0055070">
    <property type="term" value="P:copper ion homeostasis"/>
    <property type="evidence" value="ECO:0007669"/>
    <property type="project" value="TreeGrafter"/>
</dbReference>
<evidence type="ECO:0000313" key="14">
    <source>
        <dbReference type="EMBL" id="TMR25590.1"/>
    </source>
</evidence>
<feature type="transmembrane region" description="Helical" evidence="12">
    <location>
        <begin position="121"/>
        <end position="140"/>
    </location>
</feature>
<dbReference type="NCBIfam" id="TIGR01525">
    <property type="entry name" value="ATPase-IB_hvy"/>
    <property type="match status" value="1"/>
</dbReference>
<evidence type="ECO:0000256" key="9">
    <source>
        <dbReference type="ARBA" id="ARBA00023136"/>
    </source>
</evidence>
<dbReference type="FunFam" id="3.30.70.100:FF:000005">
    <property type="entry name" value="Copper-exporting P-type ATPase A"/>
    <property type="match status" value="1"/>
</dbReference>
<feature type="transmembrane region" description="Helical" evidence="12">
    <location>
        <begin position="685"/>
        <end position="702"/>
    </location>
</feature>
<name>A0A5S4GH77_9ACTN</name>
<dbReference type="Gene3D" id="3.40.1110.10">
    <property type="entry name" value="Calcium-transporting ATPase, cytoplasmic domain N"/>
    <property type="match status" value="1"/>
</dbReference>
<dbReference type="GO" id="GO:0005507">
    <property type="term" value="F:copper ion binding"/>
    <property type="evidence" value="ECO:0007669"/>
    <property type="project" value="TreeGrafter"/>
</dbReference>
<dbReference type="InterPro" id="IPR044492">
    <property type="entry name" value="P_typ_ATPase_HD_dom"/>
</dbReference>
<dbReference type="PROSITE" id="PS01047">
    <property type="entry name" value="HMA_1"/>
    <property type="match status" value="1"/>
</dbReference>
<dbReference type="Pfam" id="PF00122">
    <property type="entry name" value="E1-E2_ATPase"/>
    <property type="match status" value="1"/>
</dbReference>
<evidence type="ECO:0000256" key="4">
    <source>
        <dbReference type="ARBA" id="ARBA00022723"/>
    </source>
</evidence>
<keyword evidence="15" id="KW-1185">Reference proteome</keyword>
<dbReference type="PANTHER" id="PTHR43520:SF8">
    <property type="entry name" value="P-TYPE CU(+) TRANSPORTER"/>
    <property type="match status" value="1"/>
</dbReference>
<dbReference type="SUPFAM" id="SSF56784">
    <property type="entry name" value="HAD-like"/>
    <property type="match status" value="1"/>
</dbReference>
<feature type="transmembrane region" description="Helical" evidence="12">
    <location>
        <begin position="376"/>
        <end position="405"/>
    </location>
</feature>
<dbReference type="GO" id="GO:0016887">
    <property type="term" value="F:ATP hydrolysis activity"/>
    <property type="evidence" value="ECO:0007669"/>
    <property type="project" value="InterPro"/>
</dbReference>
<dbReference type="PANTHER" id="PTHR43520">
    <property type="entry name" value="ATP7, ISOFORM B"/>
    <property type="match status" value="1"/>
</dbReference>
<comment type="subcellular location">
    <subcellularLocation>
        <location evidence="1">Cell membrane</location>
        <topology evidence="1">Multi-pass membrane protein</topology>
    </subcellularLocation>
</comment>
<accession>A0A5S4GH77</accession>
<dbReference type="EMBL" id="VCKY01000001">
    <property type="protein sequence ID" value="TMR25590.1"/>
    <property type="molecule type" value="Genomic_DNA"/>
</dbReference>
<dbReference type="CDD" id="cd00371">
    <property type="entry name" value="HMA"/>
    <property type="match status" value="1"/>
</dbReference>
<dbReference type="PROSITE" id="PS01229">
    <property type="entry name" value="COF_2"/>
    <property type="match status" value="1"/>
</dbReference>
<dbReference type="InterPro" id="IPR017969">
    <property type="entry name" value="Heavy-metal-associated_CS"/>
</dbReference>
<comment type="catalytic activity">
    <reaction evidence="10">
        <text>ATP + H2O = ADP + phosphate + H(+)</text>
        <dbReference type="Rhea" id="RHEA:13065"/>
        <dbReference type="ChEBI" id="CHEBI:15377"/>
        <dbReference type="ChEBI" id="CHEBI:15378"/>
        <dbReference type="ChEBI" id="CHEBI:30616"/>
        <dbReference type="ChEBI" id="CHEBI:43474"/>
        <dbReference type="ChEBI" id="CHEBI:456216"/>
    </reaction>
</comment>
<dbReference type="InterPro" id="IPR036163">
    <property type="entry name" value="HMA_dom_sf"/>
</dbReference>
<evidence type="ECO:0000259" key="13">
    <source>
        <dbReference type="PROSITE" id="PS50846"/>
    </source>
</evidence>
<protein>
    <recommendedName>
        <fullName evidence="11">Cation-transporting P-type ATPase B</fullName>
    </recommendedName>
</protein>
<dbReference type="PROSITE" id="PS00154">
    <property type="entry name" value="ATPASE_E1_E2"/>
    <property type="match status" value="1"/>
</dbReference>
<evidence type="ECO:0000256" key="2">
    <source>
        <dbReference type="ARBA" id="ARBA00006024"/>
    </source>
</evidence>
<dbReference type="SUPFAM" id="SSF55008">
    <property type="entry name" value="HMA, heavy metal-associated domain"/>
    <property type="match status" value="1"/>
</dbReference>
<feature type="transmembrane region" description="Helical" evidence="12">
    <location>
        <begin position="97"/>
        <end position="115"/>
    </location>
</feature>
<proteinExistence type="inferred from homology"/>
<dbReference type="InterPro" id="IPR023298">
    <property type="entry name" value="ATPase_P-typ_TM_dom_sf"/>
</dbReference>